<dbReference type="PANTHER" id="PTHR47515">
    <property type="entry name" value="LOW CALCIUM RESPONSE LOCUS PROTEIN T"/>
    <property type="match status" value="1"/>
</dbReference>
<dbReference type="PANTHER" id="PTHR47515:SF2">
    <property type="entry name" value="INTEGRASE CORE DOMAIN PROTEIN"/>
    <property type="match status" value="1"/>
</dbReference>
<reference evidence="2" key="1">
    <citation type="submission" date="2019-08" db="EMBL/GenBank/DDBJ databases">
        <authorList>
            <person name="Kucharzyk K."/>
            <person name="Murdoch R.W."/>
            <person name="Higgins S."/>
            <person name="Loffler F."/>
        </authorList>
    </citation>
    <scope>NUCLEOTIDE SEQUENCE</scope>
</reference>
<dbReference type="EMBL" id="VSSQ01028994">
    <property type="protein sequence ID" value="MPM78924.1"/>
    <property type="molecule type" value="Genomic_DNA"/>
</dbReference>
<organism evidence="2">
    <name type="scientific">bioreactor metagenome</name>
    <dbReference type="NCBI Taxonomy" id="1076179"/>
    <lineage>
        <taxon>unclassified sequences</taxon>
        <taxon>metagenomes</taxon>
        <taxon>ecological metagenomes</taxon>
    </lineage>
</organism>
<dbReference type="SUPFAM" id="SSF53098">
    <property type="entry name" value="Ribonuclease H-like"/>
    <property type="match status" value="1"/>
</dbReference>
<feature type="domain" description="Integrase catalytic" evidence="1">
    <location>
        <begin position="129"/>
        <end position="301"/>
    </location>
</feature>
<evidence type="ECO:0000259" key="1">
    <source>
        <dbReference type="PROSITE" id="PS50994"/>
    </source>
</evidence>
<comment type="caution">
    <text evidence="2">The sequence shown here is derived from an EMBL/GenBank/DDBJ whole genome shotgun (WGS) entry which is preliminary data.</text>
</comment>
<dbReference type="AlphaFoldDB" id="A0A645CPX3"/>
<dbReference type="GO" id="GO:0015074">
    <property type="term" value="P:DNA integration"/>
    <property type="evidence" value="ECO:0007669"/>
    <property type="project" value="InterPro"/>
</dbReference>
<accession>A0A645CPX3</accession>
<dbReference type="PROSITE" id="PS50994">
    <property type="entry name" value="INTEGRASE"/>
    <property type="match status" value="1"/>
</dbReference>
<sequence length="384" mass="45287">MDEYEKRKVAITRYYSGEKISSIVSSLGRTRQWFYNWLKRFELRIDDNCWYIDESRAPKRKPLKISNDAERQILDIRSWLDAQHYAQTGAIAIQYEFRNRKLIPPPIWTINRVIARNGLNKVPPKAKQSHDYPELFMSTHQMDLVGPRYIKGDGRFYSFNIIDVETHTCFTKPIRTKSSNEIVRAIAEFWHEFGLPDALQMDNELAFRGSNRYPRSFGSVVRFALSQGVAPVFIPIKEPWRNGIIEKFNDTYTKRFIKAKTFVNFEDLLNESKDFNEFHNSHHRYSSQCQKTPNEASNQGNFNIHYNGNVHEFNKIPLETGVIYFIRFIRSDLKLRLITESFDVDELLKYSYVVAEVNIDTQSLVVRQSNDIKHIFPYLTPVDW</sequence>
<dbReference type="InterPro" id="IPR012337">
    <property type="entry name" value="RNaseH-like_sf"/>
</dbReference>
<gene>
    <name evidence="2" type="ORF">SDC9_125939</name>
</gene>
<dbReference type="GO" id="GO:0003676">
    <property type="term" value="F:nucleic acid binding"/>
    <property type="evidence" value="ECO:0007669"/>
    <property type="project" value="InterPro"/>
</dbReference>
<dbReference type="Pfam" id="PF13384">
    <property type="entry name" value="HTH_23"/>
    <property type="match status" value="1"/>
</dbReference>
<evidence type="ECO:0000313" key="2">
    <source>
        <dbReference type="EMBL" id="MPM78924.1"/>
    </source>
</evidence>
<protein>
    <submittedName>
        <fullName evidence="2">IS481 family transposase ISGme9</fullName>
    </submittedName>
</protein>
<dbReference type="InterPro" id="IPR036397">
    <property type="entry name" value="RNaseH_sf"/>
</dbReference>
<proteinExistence type="predicted"/>
<dbReference type="InterPro" id="IPR001584">
    <property type="entry name" value="Integrase_cat-core"/>
</dbReference>
<name>A0A645CPX3_9ZZZZ</name>
<dbReference type="Gene3D" id="3.30.420.10">
    <property type="entry name" value="Ribonuclease H-like superfamily/Ribonuclease H"/>
    <property type="match status" value="1"/>
</dbReference>